<dbReference type="Pfam" id="PF00571">
    <property type="entry name" value="CBS"/>
    <property type="match status" value="1"/>
</dbReference>
<evidence type="ECO:0000256" key="4">
    <source>
        <dbReference type="ARBA" id="ARBA00023163"/>
    </source>
</evidence>
<feature type="domain" description="PAS" evidence="7">
    <location>
        <begin position="151"/>
        <end position="202"/>
    </location>
</feature>
<dbReference type="SUPFAM" id="SSF55785">
    <property type="entry name" value="PYP-like sensor domain (PAS domain)"/>
    <property type="match status" value="1"/>
</dbReference>
<dbReference type="InterPro" id="IPR013767">
    <property type="entry name" value="PAS_fold"/>
</dbReference>
<name>A0A1T4XZA3_9BACL</name>
<evidence type="ECO:0000256" key="3">
    <source>
        <dbReference type="ARBA" id="ARBA00023015"/>
    </source>
</evidence>
<dbReference type="CDD" id="cd02205">
    <property type="entry name" value="CBS_pair_SF"/>
    <property type="match status" value="1"/>
</dbReference>
<keyword evidence="5" id="KW-0129">CBS domain</keyword>
<feature type="domain" description="Sigma-54 factor interaction" evidence="6">
    <location>
        <begin position="289"/>
        <end position="501"/>
    </location>
</feature>
<keyword evidence="3" id="KW-0805">Transcription regulation</keyword>
<dbReference type="SUPFAM" id="SSF46689">
    <property type="entry name" value="Homeodomain-like"/>
    <property type="match status" value="1"/>
</dbReference>
<organism evidence="9 10">
    <name type="scientific">Sporosarcina newyorkensis</name>
    <dbReference type="NCBI Taxonomy" id="759851"/>
    <lineage>
        <taxon>Bacteria</taxon>
        <taxon>Bacillati</taxon>
        <taxon>Bacillota</taxon>
        <taxon>Bacilli</taxon>
        <taxon>Bacillales</taxon>
        <taxon>Caryophanaceae</taxon>
        <taxon>Sporosarcina</taxon>
    </lineage>
</organism>
<dbReference type="InterPro" id="IPR058031">
    <property type="entry name" value="AAA_lid_NorR"/>
</dbReference>
<dbReference type="NCBIfam" id="TIGR00229">
    <property type="entry name" value="sensory_box"/>
    <property type="match status" value="1"/>
</dbReference>
<evidence type="ECO:0000259" key="6">
    <source>
        <dbReference type="PROSITE" id="PS50045"/>
    </source>
</evidence>
<dbReference type="AlphaFoldDB" id="A0A1T4XZA3"/>
<dbReference type="InterPro" id="IPR046342">
    <property type="entry name" value="CBS_dom_sf"/>
</dbReference>
<evidence type="ECO:0000256" key="2">
    <source>
        <dbReference type="ARBA" id="ARBA00022840"/>
    </source>
</evidence>
<keyword evidence="1" id="KW-0547">Nucleotide-binding</keyword>
<dbReference type="Gene3D" id="3.10.580.10">
    <property type="entry name" value="CBS-domain"/>
    <property type="match status" value="1"/>
</dbReference>
<dbReference type="PRINTS" id="PR01590">
    <property type="entry name" value="HTHFIS"/>
</dbReference>
<sequence length="577" mass="65097">MHKFDESFVDILIQFENDRKWMSVQNWMVETPAFIQSNKTLLEAAKVMKELKLDFLPIVDPHHKPYGVVTPKDVMEAFVNGDEGDDLLETFPTLQVAQIEENTLLSDLAPLPTDVFLITDQHGVLTGLITYKEIFSGIAALMESYVKNDKVSDVLDVILEKAYEGVAVVDENGIIIEFNAAYSKFTGVPRTEAIGRHVTDVIENTNLHETVQKGIPERGVLQNIQGQDMVVHRIPIWKNGKVVAAIGMLIFEGVSDIYRIYERLQLQKIMSDTESPPSSLDNLSSFDQIIGSSEAISNLKRKARTAARTQVVVLLTGEHGTGKKAFAESIHHLSSRNAESFISISCKNEEPHIIEDQLFGNPDGEPGILSGDRKGTLYLQDIDFLPIAIQKKLLNVLRKKPVDLPIQLIISSTRNLSELAETNNISSELYAQLNPLQLIIPPLHERKEDIPFLLSHFMREICFAYKIPEKSFSPSAVTYLMNHHWIGNIEELIDVIEDLVKRVPSEIIEQTDLPQSILNEQSVATLESMREKQDSEEKRIILDLLDQTDGNKSRTAELLGIHRTTLYKKLRKFNILT</sequence>
<dbReference type="RefSeq" id="WP_078817143.1">
    <property type="nucleotide sequence ID" value="NZ_FUYJ01000002.1"/>
</dbReference>
<reference evidence="10" key="1">
    <citation type="submission" date="2017-02" db="EMBL/GenBank/DDBJ databases">
        <authorList>
            <person name="Varghese N."/>
            <person name="Submissions S."/>
        </authorList>
    </citation>
    <scope>NUCLEOTIDE SEQUENCE [LARGE SCALE GENOMIC DNA]</scope>
    <source>
        <strain evidence="10">DSM 23966</strain>
    </source>
</reference>
<dbReference type="InterPro" id="IPR002078">
    <property type="entry name" value="Sigma_54_int"/>
</dbReference>
<evidence type="ECO:0000259" key="7">
    <source>
        <dbReference type="PROSITE" id="PS50112"/>
    </source>
</evidence>
<protein>
    <submittedName>
        <fullName evidence="9">PAS domain S-box-containing protein</fullName>
    </submittedName>
</protein>
<gene>
    <name evidence="9" type="ORF">SAMN04244570_1496</name>
</gene>
<dbReference type="Pfam" id="PF00989">
    <property type="entry name" value="PAS"/>
    <property type="match status" value="1"/>
</dbReference>
<dbReference type="Gene3D" id="1.10.8.60">
    <property type="match status" value="1"/>
</dbReference>
<dbReference type="PROSITE" id="PS50112">
    <property type="entry name" value="PAS"/>
    <property type="match status" value="1"/>
</dbReference>
<dbReference type="SUPFAM" id="SSF52540">
    <property type="entry name" value="P-loop containing nucleoside triphosphate hydrolases"/>
    <property type="match status" value="1"/>
</dbReference>
<dbReference type="GO" id="GO:0043565">
    <property type="term" value="F:sequence-specific DNA binding"/>
    <property type="evidence" value="ECO:0007669"/>
    <property type="project" value="InterPro"/>
</dbReference>
<dbReference type="InterPro" id="IPR009057">
    <property type="entry name" value="Homeodomain-like_sf"/>
</dbReference>
<dbReference type="SUPFAM" id="SSF54631">
    <property type="entry name" value="CBS-domain pair"/>
    <property type="match status" value="1"/>
</dbReference>
<dbReference type="InterPro" id="IPR000644">
    <property type="entry name" value="CBS_dom"/>
</dbReference>
<dbReference type="CDD" id="cd00009">
    <property type="entry name" value="AAA"/>
    <property type="match status" value="1"/>
</dbReference>
<dbReference type="Gene3D" id="1.10.10.60">
    <property type="entry name" value="Homeodomain-like"/>
    <property type="match status" value="1"/>
</dbReference>
<dbReference type="Gene3D" id="3.40.50.300">
    <property type="entry name" value="P-loop containing nucleotide triphosphate hydrolases"/>
    <property type="match status" value="1"/>
</dbReference>
<dbReference type="GO" id="GO:0005524">
    <property type="term" value="F:ATP binding"/>
    <property type="evidence" value="ECO:0007669"/>
    <property type="project" value="UniProtKB-KW"/>
</dbReference>
<evidence type="ECO:0000256" key="1">
    <source>
        <dbReference type="ARBA" id="ARBA00022741"/>
    </source>
</evidence>
<dbReference type="Proteomes" id="UP000190042">
    <property type="component" value="Unassembled WGS sequence"/>
</dbReference>
<evidence type="ECO:0000313" key="10">
    <source>
        <dbReference type="Proteomes" id="UP000190042"/>
    </source>
</evidence>
<keyword evidence="2" id="KW-0067">ATP-binding</keyword>
<keyword evidence="4" id="KW-0804">Transcription</keyword>
<dbReference type="Gene3D" id="3.30.450.20">
    <property type="entry name" value="PAS domain"/>
    <property type="match status" value="1"/>
</dbReference>
<dbReference type="PROSITE" id="PS50045">
    <property type="entry name" value="SIGMA54_INTERACT_4"/>
    <property type="match status" value="1"/>
</dbReference>
<dbReference type="Pfam" id="PF00158">
    <property type="entry name" value="Sigma54_activat"/>
    <property type="match status" value="1"/>
</dbReference>
<evidence type="ECO:0000256" key="5">
    <source>
        <dbReference type="PROSITE-ProRule" id="PRU00703"/>
    </source>
</evidence>
<evidence type="ECO:0000259" key="8">
    <source>
        <dbReference type="PROSITE" id="PS51371"/>
    </source>
</evidence>
<accession>A0A1T4XZA3</accession>
<dbReference type="InterPro" id="IPR002197">
    <property type="entry name" value="HTH_Fis"/>
</dbReference>
<dbReference type="InterPro" id="IPR027417">
    <property type="entry name" value="P-loop_NTPase"/>
</dbReference>
<dbReference type="EMBL" id="FUYJ01000002">
    <property type="protein sequence ID" value="SKA94892.1"/>
    <property type="molecule type" value="Genomic_DNA"/>
</dbReference>
<dbReference type="Pfam" id="PF25601">
    <property type="entry name" value="AAA_lid_14"/>
    <property type="match status" value="1"/>
</dbReference>
<dbReference type="InterPro" id="IPR000014">
    <property type="entry name" value="PAS"/>
</dbReference>
<dbReference type="PANTHER" id="PTHR32071:SF57">
    <property type="entry name" value="C4-DICARBOXYLATE TRANSPORT TRANSCRIPTIONAL REGULATORY PROTEIN DCTD"/>
    <property type="match status" value="1"/>
</dbReference>
<dbReference type="PANTHER" id="PTHR32071">
    <property type="entry name" value="TRANSCRIPTIONAL REGULATORY PROTEIN"/>
    <property type="match status" value="1"/>
</dbReference>
<feature type="domain" description="CBS" evidence="8">
    <location>
        <begin position="28"/>
        <end position="87"/>
    </location>
</feature>
<dbReference type="PROSITE" id="PS51371">
    <property type="entry name" value="CBS"/>
    <property type="match status" value="1"/>
</dbReference>
<dbReference type="SMART" id="SM00091">
    <property type="entry name" value="PAS"/>
    <property type="match status" value="1"/>
</dbReference>
<proteinExistence type="predicted"/>
<dbReference type="GO" id="GO:0006355">
    <property type="term" value="P:regulation of DNA-templated transcription"/>
    <property type="evidence" value="ECO:0007669"/>
    <property type="project" value="InterPro"/>
</dbReference>
<evidence type="ECO:0000313" key="9">
    <source>
        <dbReference type="EMBL" id="SKA94892.1"/>
    </source>
</evidence>
<dbReference type="Pfam" id="PF02954">
    <property type="entry name" value="HTH_8"/>
    <property type="match status" value="1"/>
</dbReference>
<dbReference type="CDD" id="cd00130">
    <property type="entry name" value="PAS"/>
    <property type="match status" value="1"/>
</dbReference>
<keyword evidence="10" id="KW-1185">Reference proteome</keyword>
<dbReference type="InterPro" id="IPR035965">
    <property type="entry name" value="PAS-like_dom_sf"/>
</dbReference>